<gene>
    <name evidence="1" type="ORF">C7B64_13935</name>
</gene>
<comment type="caution">
    <text evidence="1">The sequence shown here is derived from an EMBL/GenBank/DDBJ whole genome shotgun (WGS) entry which is preliminary data.</text>
</comment>
<reference evidence="1 2" key="2">
    <citation type="submission" date="2018-03" db="EMBL/GenBank/DDBJ databases">
        <title>The ancient ancestry and fast evolution of plastids.</title>
        <authorList>
            <person name="Moore K.R."/>
            <person name="Magnabosco C."/>
            <person name="Momper L."/>
            <person name="Gold D.A."/>
            <person name="Bosak T."/>
            <person name="Fournier G.P."/>
        </authorList>
    </citation>
    <scope>NUCLEOTIDE SEQUENCE [LARGE SCALE GENOMIC DNA]</scope>
    <source>
        <strain evidence="1 2">CCAP 1448/3</strain>
    </source>
</reference>
<dbReference type="Gene3D" id="3.40.50.300">
    <property type="entry name" value="P-loop containing nucleotide triphosphate hydrolases"/>
    <property type="match status" value="1"/>
</dbReference>
<dbReference type="EMBL" id="PVWJ01000066">
    <property type="protein sequence ID" value="PSB02278.1"/>
    <property type="molecule type" value="Genomic_DNA"/>
</dbReference>
<dbReference type="InterPro" id="IPR027417">
    <property type="entry name" value="P-loop_NTPase"/>
</dbReference>
<organism evidence="1 2">
    <name type="scientific">Merismopedia glauca CCAP 1448/3</name>
    <dbReference type="NCBI Taxonomy" id="1296344"/>
    <lineage>
        <taxon>Bacteria</taxon>
        <taxon>Bacillati</taxon>
        <taxon>Cyanobacteriota</taxon>
        <taxon>Cyanophyceae</taxon>
        <taxon>Synechococcales</taxon>
        <taxon>Merismopediaceae</taxon>
        <taxon>Merismopedia</taxon>
    </lineage>
</organism>
<keyword evidence="2" id="KW-1185">Reference proteome</keyword>
<protein>
    <recommendedName>
        <fullName evidence="3">Serine kinase</fullName>
    </recommendedName>
</protein>
<evidence type="ECO:0000313" key="2">
    <source>
        <dbReference type="Proteomes" id="UP000238762"/>
    </source>
</evidence>
<dbReference type="Proteomes" id="UP000238762">
    <property type="component" value="Unassembled WGS sequence"/>
</dbReference>
<sequence length="301" mass="33301">MYFYKAYGLTIQSELNLPQLVAIEPVSPDITIRLDKVDRSFIPEGKVNYCYQFNPQEAFFFWAEVATFLVKDGQEIVVEPYFQAEERLIHMPLLGTVLAILLHQRHVLVLHASAVAIDGSVIAFMGDKGQGKSTMSATLYARGHHLLTDDLVALDLSSPAQPLVPPGFPQFKLWPDAAVSIGDDPQTLPELFSGYQKRARRADERFADQSLPIKCICVLASGSEVAFKKLSPSEGIIKLIANSYVNRYGSELIQGAAGARHFKQCASLANSISIYNLERPRALELLPNIAKLLEEHMASLA</sequence>
<evidence type="ECO:0008006" key="3">
    <source>
        <dbReference type="Google" id="ProtNLM"/>
    </source>
</evidence>
<dbReference type="OrthoDB" id="5430844at2"/>
<accession>A0A2T1C276</accession>
<dbReference type="RefSeq" id="WP_106289266.1">
    <property type="nucleotide sequence ID" value="NZ_CAWNTC010000081.1"/>
</dbReference>
<evidence type="ECO:0000313" key="1">
    <source>
        <dbReference type="EMBL" id="PSB02278.1"/>
    </source>
</evidence>
<proteinExistence type="predicted"/>
<reference evidence="1 2" key="1">
    <citation type="submission" date="2018-02" db="EMBL/GenBank/DDBJ databases">
        <authorList>
            <person name="Cohen D.B."/>
            <person name="Kent A.D."/>
        </authorList>
    </citation>
    <scope>NUCLEOTIDE SEQUENCE [LARGE SCALE GENOMIC DNA]</scope>
    <source>
        <strain evidence="1 2">CCAP 1448/3</strain>
    </source>
</reference>
<name>A0A2T1C276_9CYAN</name>
<dbReference type="SUPFAM" id="SSF53795">
    <property type="entry name" value="PEP carboxykinase-like"/>
    <property type="match status" value="1"/>
</dbReference>
<dbReference type="AlphaFoldDB" id="A0A2T1C276"/>